<organism evidence="2">
    <name type="scientific">Planktothricoides raciborskii GIHE-MW2</name>
    <dbReference type="NCBI Taxonomy" id="2792601"/>
    <lineage>
        <taxon>Bacteria</taxon>
        <taxon>Bacillati</taxon>
        <taxon>Cyanobacteriota</taxon>
        <taxon>Cyanophyceae</taxon>
        <taxon>Oscillatoriophycideae</taxon>
        <taxon>Oscillatoriales</taxon>
        <taxon>Oscillatoriaceae</taxon>
        <taxon>Planktothricoides</taxon>
    </lineage>
</organism>
<dbReference type="CDD" id="cd05403">
    <property type="entry name" value="NT_KNTase_like"/>
    <property type="match status" value="1"/>
</dbReference>
<dbReference type="PANTHER" id="PTHR33933">
    <property type="entry name" value="NUCLEOTIDYLTRANSFERASE"/>
    <property type="match status" value="1"/>
</dbReference>
<dbReference type="EMBL" id="CP159837">
    <property type="protein sequence ID" value="XCM40032.1"/>
    <property type="molecule type" value="Genomic_DNA"/>
</dbReference>
<dbReference type="EC" id="2.7.7.-" evidence="2"/>
<evidence type="ECO:0000259" key="1">
    <source>
        <dbReference type="Pfam" id="PF01909"/>
    </source>
</evidence>
<dbReference type="Gene3D" id="3.30.460.10">
    <property type="entry name" value="Beta Polymerase, domain 2"/>
    <property type="match status" value="1"/>
</dbReference>
<accession>A0AAU8JND5</accession>
<dbReference type="RefSeq" id="WP_054464319.1">
    <property type="nucleotide sequence ID" value="NZ_CP159837.1"/>
</dbReference>
<dbReference type="SUPFAM" id="SSF81301">
    <property type="entry name" value="Nucleotidyltransferase"/>
    <property type="match status" value="1"/>
</dbReference>
<sequence>MSEQLQILLKQLRSDLLELYGTRLDRLILFGSQARGTATENSDIDVLIILKGQVNPGEEIKRTGHLISDLSLQYDLTISRLFMDSEKFSTANTPLLLNIRKEGITF</sequence>
<dbReference type="InterPro" id="IPR043519">
    <property type="entry name" value="NT_sf"/>
</dbReference>
<name>A0AAU8JND5_9CYAN</name>
<dbReference type="InterPro" id="IPR052548">
    <property type="entry name" value="Type_VII_TA_antitoxin"/>
</dbReference>
<dbReference type="Pfam" id="PF01909">
    <property type="entry name" value="NTP_transf_2"/>
    <property type="match status" value="1"/>
</dbReference>
<dbReference type="GO" id="GO:0016779">
    <property type="term" value="F:nucleotidyltransferase activity"/>
    <property type="evidence" value="ECO:0007669"/>
    <property type="project" value="UniProtKB-KW"/>
</dbReference>
<dbReference type="InterPro" id="IPR002934">
    <property type="entry name" value="Polymerase_NTP_transf_dom"/>
</dbReference>
<protein>
    <submittedName>
        <fullName evidence="2">Nucleotidyltransferase domain-containing protein</fullName>
        <ecNumber evidence="2">2.7.7.-</ecNumber>
    </submittedName>
</protein>
<keyword evidence="2" id="KW-0548">Nucleotidyltransferase</keyword>
<reference evidence="2" key="1">
    <citation type="submission" date="2024-07" db="EMBL/GenBank/DDBJ databases">
        <authorList>
            <person name="Kim Y.J."/>
            <person name="Jeong J.Y."/>
        </authorList>
    </citation>
    <scope>NUCLEOTIDE SEQUENCE</scope>
    <source>
        <strain evidence="2">GIHE-MW2</strain>
    </source>
</reference>
<gene>
    <name evidence="2" type="ORF">ABWT76_003010</name>
</gene>
<feature type="domain" description="Polymerase nucleotidyl transferase" evidence="1">
    <location>
        <begin position="9"/>
        <end position="74"/>
    </location>
</feature>
<dbReference type="PANTHER" id="PTHR33933:SF1">
    <property type="entry name" value="PROTEIN ADENYLYLTRANSFERASE MNTA-RELATED"/>
    <property type="match status" value="1"/>
</dbReference>
<keyword evidence="2" id="KW-0808">Transferase</keyword>
<dbReference type="AlphaFoldDB" id="A0AAU8JND5"/>
<proteinExistence type="predicted"/>
<evidence type="ECO:0000313" key="2">
    <source>
        <dbReference type="EMBL" id="XCM40032.1"/>
    </source>
</evidence>